<dbReference type="CDD" id="cd06558">
    <property type="entry name" value="crotonase-like"/>
    <property type="match status" value="1"/>
</dbReference>
<comment type="similarity">
    <text evidence="1 2">Belongs to the enoyl-CoA hydratase/isomerase family.</text>
</comment>
<dbReference type="Pfam" id="PF00378">
    <property type="entry name" value="ECH_1"/>
    <property type="match status" value="1"/>
</dbReference>
<dbReference type="GeneID" id="64219810"/>
<organism evidence="3 4">
    <name type="scientific">Paenibacillus larvae subsp. larvae</name>
    <dbReference type="NCBI Taxonomy" id="147375"/>
    <lineage>
        <taxon>Bacteria</taxon>
        <taxon>Bacillati</taxon>
        <taxon>Bacillota</taxon>
        <taxon>Bacilli</taxon>
        <taxon>Bacillales</taxon>
        <taxon>Paenibacillaceae</taxon>
        <taxon>Paenibacillus</taxon>
    </lineage>
</organism>
<gene>
    <name evidence="3" type="primary">paaG</name>
    <name evidence="3" type="ORF">ERICIII_03275</name>
</gene>
<evidence type="ECO:0000256" key="1">
    <source>
        <dbReference type="ARBA" id="ARBA00005254"/>
    </source>
</evidence>
<proteinExistence type="inferred from homology"/>
<dbReference type="InterPro" id="IPR001753">
    <property type="entry name" value="Enoyl-CoA_hydra/iso"/>
</dbReference>
<name>A0A2L1UGJ4_9BACL</name>
<dbReference type="RefSeq" id="WP_077995710.1">
    <property type="nucleotide sequence ID" value="NZ_CP019655.1"/>
</dbReference>
<dbReference type="PANTHER" id="PTHR43459">
    <property type="entry name" value="ENOYL-COA HYDRATASE"/>
    <property type="match status" value="1"/>
</dbReference>
<dbReference type="PROSITE" id="PS00166">
    <property type="entry name" value="ENOYL_COA_HYDRATASE"/>
    <property type="match status" value="1"/>
</dbReference>
<dbReference type="Gene3D" id="1.10.12.10">
    <property type="entry name" value="Lyase 2-enoyl-coa Hydratase, Chain A, domain 2"/>
    <property type="match status" value="1"/>
</dbReference>
<reference evidence="4" key="1">
    <citation type="submission" date="2017-02" db="EMBL/GenBank/DDBJ databases">
        <title>Delineation of Paenibacillus larvae strains originating from foulbrood outbreaks.</title>
        <authorList>
            <person name="Beims H."/>
            <person name="Bunk B."/>
            <person name="Sproeer C."/>
            <person name="Mohr K.I."/>
            <person name="Pradella S."/>
            <person name="Guenther G."/>
            <person name="Rohde M."/>
            <person name="von der Ohe W."/>
            <person name="Steinert M."/>
        </authorList>
    </citation>
    <scope>NUCLEOTIDE SEQUENCE [LARGE SCALE GENOMIC DNA]</scope>
    <source>
        <strain evidence="4">Eric_III</strain>
    </source>
</reference>
<evidence type="ECO:0000313" key="3">
    <source>
        <dbReference type="EMBL" id="AVF27393.1"/>
    </source>
</evidence>
<evidence type="ECO:0000256" key="2">
    <source>
        <dbReference type="RuleBase" id="RU003707"/>
    </source>
</evidence>
<dbReference type="Proteomes" id="UP000239833">
    <property type="component" value="Chromosome"/>
</dbReference>
<evidence type="ECO:0000313" key="4">
    <source>
        <dbReference type="Proteomes" id="UP000239833"/>
    </source>
</evidence>
<dbReference type="GO" id="GO:0003824">
    <property type="term" value="F:catalytic activity"/>
    <property type="evidence" value="ECO:0007669"/>
    <property type="project" value="InterPro"/>
</dbReference>
<dbReference type="InterPro" id="IPR029045">
    <property type="entry name" value="ClpP/crotonase-like_dom_sf"/>
</dbReference>
<sequence>MYETILYEISGSVAHLTMNRPDKYNAFTGQMLEEMSSALKKAARDEEVRCILLTGAGKAFNAGQDLGDVLGADTQETASSHGEVLRKRYNPLIMQICNMEKPVIAVINGAAAGAGMSIALACDLRIMSEKAYFVNAFVSIGLVPDSGGCYFLPRLVGLGKAMELAITGERISAEEAYRIGLANRVCSAEQFSAEAGQLAAKLAQMPTRAIGLIKRTMHKGLDMSLAQVLEYEAYAQEIAGNTEDHREGIQAFLEKRLPLFKGV</sequence>
<accession>A0A2L1UGJ4</accession>
<dbReference type="SUPFAM" id="SSF52096">
    <property type="entry name" value="ClpP/crotonase"/>
    <property type="match status" value="1"/>
</dbReference>
<dbReference type="Gene3D" id="3.90.226.10">
    <property type="entry name" value="2-enoyl-CoA Hydratase, Chain A, domain 1"/>
    <property type="match status" value="1"/>
</dbReference>
<dbReference type="AlphaFoldDB" id="A0A2L1UGJ4"/>
<dbReference type="EMBL" id="CP019655">
    <property type="protein sequence ID" value="AVF27393.1"/>
    <property type="molecule type" value="Genomic_DNA"/>
</dbReference>
<dbReference type="InterPro" id="IPR018376">
    <property type="entry name" value="Enoyl-CoA_hyd/isom_CS"/>
</dbReference>
<protein>
    <submittedName>
        <fullName evidence="3">Putative enoyl-CoA hydratase PaaG</fullName>
    </submittedName>
</protein>
<dbReference type="PANTHER" id="PTHR43459:SF1">
    <property type="entry name" value="EG:BACN32G11.4 PROTEIN"/>
    <property type="match status" value="1"/>
</dbReference>
<dbReference type="InterPro" id="IPR014748">
    <property type="entry name" value="Enoyl-CoA_hydra_C"/>
</dbReference>